<organism evidence="1 2">
    <name type="scientific">Nitrosomonas ureae</name>
    <dbReference type="NCBI Taxonomy" id="44577"/>
    <lineage>
        <taxon>Bacteria</taxon>
        <taxon>Pseudomonadati</taxon>
        <taxon>Pseudomonadota</taxon>
        <taxon>Betaproteobacteria</taxon>
        <taxon>Nitrosomonadales</taxon>
        <taxon>Nitrosomonadaceae</taxon>
        <taxon>Nitrosomonas</taxon>
    </lineage>
</organism>
<dbReference type="RefSeq" id="WP_103966974.1">
    <property type="nucleotide sequence ID" value="NZ_FNUX01000019.1"/>
</dbReference>
<evidence type="ECO:0000313" key="1">
    <source>
        <dbReference type="EMBL" id="SEF99754.1"/>
    </source>
</evidence>
<gene>
    <name evidence="1" type="ORF">SAMN05216334_11924</name>
</gene>
<reference evidence="1 2" key="1">
    <citation type="submission" date="2016-10" db="EMBL/GenBank/DDBJ databases">
        <authorList>
            <person name="de Groot N.N."/>
        </authorList>
    </citation>
    <scope>NUCLEOTIDE SEQUENCE [LARGE SCALE GENOMIC DNA]</scope>
    <source>
        <strain evidence="1 2">Nm13</strain>
    </source>
</reference>
<dbReference type="EMBL" id="FNUX01000019">
    <property type="protein sequence ID" value="SEF99754.1"/>
    <property type="molecule type" value="Genomic_DNA"/>
</dbReference>
<dbReference type="OrthoDB" id="8542664at2"/>
<evidence type="ECO:0000313" key="2">
    <source>
        <dbReference type="Proteomes" id="UP000236753"/>
    </source>
</evidence>
<proteinExistence type="predicted"/>
<accession>A0A1H5WJW3</accession>
<protein>
    <submittedName>
        <fullName evidence="1">Uncharacterized protein</fullName>
    </submittedName>
</protein>
<sequence length="420" mass="47457">MIRYGYMLLALFILLLLPACASKYKEQKASNSTNKIKAPTSFEQLTFKSEGRTVFEDEGKFILIEGSKCIQHDSGEEAATVLQWIELPSYVDSGTVVLNGWDLRFLHGDREVNSMLADITHSKVIKSEGSTFLVFEAQGKLSDQHRKDAYEFCVFYSGFGYRSVFFDATIEDDYNGIEVSTLQDKNQGALATLENTGSRGTLKGNAAIAIIPRGFDFQFDDTFECEWRFPPCKWGDRVDYRLLQAAYSLSQSSTFPSLDGSPHWTVQTLFKDNSARTYRIKARAAMIRGSSVKLRADFLALNSRTGKTGICRKNVDGVVRTQTFRIRDLPFDYAVPLLTGWDLSYECEQQQVQRAGIWLHDIRFDPNSSSLEYKVSSILRDKDGAPRFSAAQRITVLGLNRTRASVQNNRAPVNVKIREH</sequence>
<dbReference type="AlphaFoldDB" id="A0A1H5WJW3"/>
<name>A0A1H5WJW3_9PROT</name>
<dbReference type="Proteomes" id="UP000236753">
    <property type="component" value="Unassembled WGS sequence"/>
</dbReference>